<sequence length="249" mass="25409">MSRPMSRTRACVTAALVTLTSLVALTGTTAPAYADECYSWGRTLSSGTSGPDVAELQVRVAGWAGYGVNMAIDGNYGAQTVGAVRGFQTAYGLGSDGVAGPATYAKIYELQDADCTPAHFSYAEVDGGCGAGGYGGGSVGEATVKSNLLRAMWRAEALRQRLGNQPLTVTSGFRSQACDQQVGGSGTGQHTYGTAIDLVSSAVSLCTIAGGARYAGFGGIFGPGYPGHDDHVHVDVRSGQTWSAPSCGI</sequence>
<dbReference type="AlphaFoldDB" id="A0A1I3BV94"/>
<proteinExistence type="predicted"/>
<feature type="domain" description="Peptidoglycan binding-like" evidence="2">
    <location>
        <begin position="49"/>
        <end position="107"/>
    </location>
</feature>
<feature type="domain" description="Peptidase M15A C-terminal" evidence="3">
    <location>
        <begin position="143"/>
        <end position="235"/>
    </location>
</feature>
<dbReference type="Proteomes" id="UP000198649">
    <property type="component" value="Unassembled WGS sequence"/>
</dbReference>
<evidence type="ECO:0000313" key="4">
    <source>
        <dbReference type="EMBL" id="SFH66153.1"/>
    </source>
</evidence>
<keyword evidence="4" id="KW-0378">Hydrolase</keyword>
<dbReference type="InterPro" id="IPR009045">
    <property type="entry name" value="Zn_M74/Hedgehog-like"/>
</dbReference>
<keyword evidence="4" id="KW-0645">Protease</keyword>
<dbReference type="STRING" id="1005945.SAMN05216561_101345"/>
<name>A0A1I3BV94_9ACTN</name>
<dbReference type="Pfam" id="PF08291">
    <property type="entry name" value="Peptidase_M15_3"/>
    <property type="match status" value="1"/>
</dbReference>
<dbReference type="InterPro" id="IPR036365">
    <property type="entry name" value="PGBD-like_sf"/>
</dbReference>
<keyword evidence="1" id="KW-0732">Signal</keyword>
<dbReference type="RefSeq" id="WP_218031107.1">
    <property type="nucleotide sequence ID" value="NZ_BKAF01000001.1"/>
</dbReference>
<dbReference type="Pfam" id="PF01471">
    <property type="entry name" value="PG_binding_1"/>
    <property type="match status" value="1"/>
</dbReference>
<dbReference type="SUPFAM" id="SSF55166">
    <property type="entry name" value="Hedgehog/DD-peptidase"/>
    <property type="match status" value="1"/>
</dbReference>
<evidence type="ECO:0000259" key="3">
    <source>
        <dbReference type="Pfam" id="PF08291"/>
    </source>
</evidence>
<dbReference type="GO" id="GO:0004180">
    <property type="term" value="F:carboxypeptidase activity"/>
    <property type="evidence" value="ECO:0007669"/>
    <property type="project" value="UniProtKB-KW"/>
</dbReference>
<feature type="chain" id="PRO_5011526844" evidence="1">
    <location>
        <begin position="35"/>
        <end position="249"/>
    </location>
</feature>
<dbReference type="InterPro" id="IPR002477">
    <property type="entry name" value="Peptidoglycan-bd-like"/>
</dbReference>
<organism evidence="4 5">
    <name type="scientific">Nocardioides psychrotolerans</name>
    <dbReference type="NCBI Taxonomy" id="1005945"/>
    <lineage>
        <taxon>Bacteria</taxon>
        <taxon>Bacillati</taxon>
        <taxon>Actinomycetota</taxon>
        <taxon>Actinomycetes</taxon>
        <taxon>Propionibacteriales</taxon>
        <taxon>Nocardioidaceae</taxon>
        <taxon>Nocardioides</taxon>
    </lineage>
</organism>
<evidence type="ECO:0000256" key="1">
    <source>
        <dbReference type="SAM" id="SignalP"/>
    </source>
</evidence>
<dbReference type="InterPro" id="IPR013230">
    <property type="entry name" value="Peptidase_M15A_C"/>
</dbReference>
<dbReference type="Gene3D" id="1.10.101.10">
    <property type="entry name" value="PGBD-like superfamily/PGBD"/>
    <property type="match status" value="1"/>
</dbReference>
<evidence type="ECO:0000259" key="2">
    <source>
        <dbReference type="Pfam" id="PF01471"/>
    </source>
</evidence>
<dbReference type="EMBL" id="FOQG01000001">
    <property type="protein sequence ID" value="SFH66153.1"/>
    <property type="molecule type" value="Genomic_DNA"/>
</dbReference>
<keyword evidence="4" id="KW-0121">Carboxypeptidase</keyword>
<feature type="signal peptide" evidence="1">
    <location>
        <begin position="1"/>
        <end position="34"/>
    </location>
</feature>
<reference evidence="4 5" key="1">
    <citation type="submission" date="2016-10" db="EMBL/GenBank/DDBJ databases">
        <authorList>
            <person name="de Groot N.N."/>
        </authorList>
    </citation>
    <scope>NUCLEOTIDE SEQUENCE [LARGE SCALE GENOMIC DNA]</scope>
    <source>
        <strain evidence="4 5">CGMCC 1.11156</strain>
    </source>
</reference>
<dbReference type="SUPFAM" id="SSF47090">
    <property type="entry name" value="PGBD-like"/>
    <property type="match status" value="1"/>
</dbReference>
<accession>A0A1I3BV94</accession>
<dbReference type="InterPro" id="IPR036366">
    <property type="entry name" value="PGBDSf"/>
</dbReference>
<gene>
    <name evidence="4" type="ORF">SAMN05216561_101345</name>
</gene>
<keyword evidence="5" id="KW-1185">Reference proteome</keyword>
<evidence type="ECO:0000313" key="5">
    <source>
        <dbReference type="Proteomes" id="UP000198649"/>
    </source>
</evidence>
<dbReference type="Gene3D" id="3.30.1380.10">
    <property type="match status" value="1"/>
</dbReference>
<protein>
    <submittedName>
        <fullName evidence="4">Zinc D-Ala-D-Ala carboxypeptidase</fullName>
    </submittedName>
</protein>